<feature type="compositionally biased region" description="Polar residues" evidence="1">
    <location>
        <begin position="1"/>
        <end position="12"/>
    </location>
</feature>
<sequence length="870" mass="93785">MNPQHGTRQTNMPGPETDKPLRMVPDAGEHTDADGVLRTFTDPGATVARAPTAREAIARFLTARSNDLGTGPLDLRETDTAEGAATLRVRYQQYHRDLPVLGATVQAVADVQQSGVVQVDHRAELDVSQAPDPAAARPLDDVTPAALAPFRDGFEAAVVIRDELGYLRDATRPPLPEADYPTASVALLGQGRAPDGELHLVHDLLVETTGPFEHFRVVVDAVSGTLLFLTLASKYVTAQLRVFVPDPVTESGDGSLHGGSGVAALDALCHDVQAEIAPADGGRFHLDGDWFACRDWDPPPFPQPEEPVPSFRYPPFPADRAFLSANAYYWLDSFARYLRGLGNATLNAHMVKVEVDAQAWNGQDQSSWHGTMTPPRIRFGEGGAPDAGDLGVIAHEYMHGVFEFLGAQHGGSVSYEHSLCDAVPVIYRDRFDPLGHRRTETFPFDNNPTDQWSTERRLDRTERFDDLGFDGYGFNLRNSMLGSALWRCYLGMGGDSPDPAVRDAAADAIIRTALEMLLIVPDDDSQEAAHAVSMAEGCIMADAALYGKVMDQAFVDQGLWPPRPVDVWIGDSDTDLGALPSGEPSWSSPDIWVRHHDPAGGDDPELGHEPPVNGQPNHLYVRVHNRGSQAAAAGAFQVEAFRCDPGTGMIWPTHFRSLGTLLVDQTIPAGGAVRVGPFVWTPQTAGQECLVAVVHGAPDPAVTATLNGPVLHGRLVRFDNNVGQRNVAPQQAMPGGRTHMTITLRGAPDATRGTWRLDASALPDDSRVSVRTPSRLTRDAELTGLTVTDVDPEHTTVEMAGGGTATIDGFALEPDDRVTADVTIHLSHRAEHLRSYPFVATQYQDGVHAGRLTIPVTAVGEPDGHGLRSG</sequence>
<reference evidence="2 3" key="1">
    <citation type="journal article" date="2019" name="Int. J. Syst. Evol. Microbiol.">
        <title>The Global Catalogue of Microorganisms (GCM) 10K type strain sequencing project: providing services to taxonomists for standard genome sequencing and annotation.</title>
        <authorList>
            <consortium name="The Broad Institute Genomics Platform"/>
            <consortium name="The Broad Institute Genome Sequencing Center for Infectious Disease"/>
            <person name="Wu L."/>
            <person name="Ma J."/>
        </authorList>
    </citation>
    <scope>NUCLEOTIDE SEQUENCE [LARGE SCALE GENOMIC DNA]</scope>
    <source>
        <strain evidence="2 3">JCM 6924</strain>
    </source>
</reference>
<feature type="compositionally biased region" description="Basic and acidic residues" evidence="1">
    <location>
        <begin position="16"/>
        <end position="35"/>
    </location>
</feature>
<dbReference type="RefSeq" id="WP_344535325.1">
    <property type="nucleotide sequence ID" value="NZ_BAAATM010000003.1"/>
</dbReference>
<evidence type="ECO:0000313" key="3">
    <source>
        <dbReference type="Proteomes" id="UP001501095"/>
    </source>
</evidence>
<comment type="caution">
    <text evidence="2">The sequence shown here is derived from an EMBL/GenBank/DDBJ whole genome shotgun (WGS) entry which is preliminary data.</text>
</comment>
<proteinExistence type="predicted"/>
<feature type="region of interest" description="Disordered" evidence="1">
    <location>
        <begin position="1"/>
        <end position="38"/>
    </location>
</feature>
<evidence type="ECO:0000256" key="1">
    <source>
        <dbReference type="SAM" id="MobiDB-lite"/>
    </source>
</evidence>
<keyword evidence="3" id="KW-1185">Reference proteome</keyword>
<dbReference type="Proteomes" id="UP001501095">
    <property type="component" value="Unassembled WGS sequence"/>
</dbReference>
<name>A0ABN3NJ41_9ACTN</name>
<evidence type="ECO:0000313" key="2">
    <source>
        <dbReference type="EMBL" id="GAA2523205.1"/>
    </source>
</evidence>
<organism evidence="2 3">
    <name type="scientific">Streptomyces levis</name>
    <dbReference type="NCBI Taxonomy" id="285566"/>
    <lineage>
        <taxon>Bacteria</taxon>
        <taxon>Bacillati</taxon>
        <taxon>Actinomycetota</taxon>
        <taxon>Actinomycetes</taxon>
        <taxon>Kitasatosporales</taxon>
        <taxon>Streptomycetaceae</taxon>
        <taxon>Streptomyces</taxon>
    </lineage>
</organism>
<dbReference type="SUPFAM" id="SSF55486">
    <property type="entry name" value="Metalloproteases ('zincins'), catalytic domain"/>
    <property type="match status" value="1"/>
</dbReference>
<gene>
    <name evidence="2" type="ORF">GCM10010423_15390</name>
</gene>
<dbReference type="EMBL" id="BAAATM010000003">
    <property type="protein sequence ID" value="GAA2523205.1"/>
    <property type="molecule type" value="Genomic_DNA"/>
</dbReference>
<accession>A0ABN3NJ41</accession>
<protein>
    <submittedName>
        <fullName evidence="2">Uncharacterized protein</fullName>
    </submittedName>
</protein>